<reference evidence="10" key="1">
    <citation type="journal article" date="2021" name="Front. Microbiol.">
        <title>Comprehensive Comparative Genomics and Phenotyping of Methylobacterium Species.</title>
        <authorList>
            <person name="Alessa O."/>
            <person name="Ogura Y."/>
            <person name="Fujitani Y."/>
            <person name="Takami H."/>
            <person name="Hayashi T."/>
            <person name="Sahin N."/>
            <person name="Tani A."/>
        </authorList>
    </citation>
    <scope>NUCLEOTIDE SEQUENCE</scope>
    <source>
        <strain evidence="10">NBRC 15686</strain>
    </source>
</reference>
<organism evidence="10 11">
    <name type="scientific">Methylorubrum aminovorans</name>
    <dbReference type="NCBI Taxonomy" id="269069"/>
    <lineage>
        <taxon>Bacteria</taxon>
        <taxon>Pseudomonadati</taxon>
        <taxon>Pseudomonadota</taxon>
        <taxon>Alphaproteobacteria</taxon>
        <taxon>Hyphomicrobiales</taxon>
        <taxon>Methylobacteriaceae</taxon>
        <taxon>Methylorubrum</taxon>
    </lineage>
</organism>
<evidence type="ECO:0000313" key="10">
    <source>
        <dbReference type="EMBL" id="GJE64438.1"/>
    </source>
</evidence>
<keyword evidence="11" id="KW-1185">Reference proteome</keyword>
<dbReference type="NCBIfam" id="NF008171">
    <property type="entry name" value="PRK10918.1"/>
    <property type="match status" value="1"/>
</dbReference>
<name>A0ABQ4UAW0_9HYPH</name>
<dbReference type="Gene3D" id="3.40.190.10">
    <property type="entry name" value="Periplasmic binding protein-like II"/>
    <property type="match status" value="2"/>
</dbReference>
<comment type="similarity">
    <text evidence="2 7">Belongs to the PstS family.</text>
</comment>
<keyword evidence="5 7" id="KW-0813">Transport</keyword>
<dbReference type="InterPro" id="IPR050962">
    <property type="entry name" value="Phosphate-bind_PstS"/>
</dbReference>
<dbReference type="PANTHER" id="PTHR42996">
    <property type="entry name" value="PHOSPHATE-BINDING PROTEIN PSTS"/>
    <property type="match status" value="1"/>
</dbReference>
<dbReference type="InterPro" id="IPR005673">
    <property type="entry name" value="ABC_phos-bd_PstS"/>
</dbReference>
<comment type="caution">
    <text evidence="10">The sequence shown here is derived from an EMBL/GenBank/DDBJ whole genome shotgun (WGS) entry which is preliminary data.</text>
</comment>
<accession>A0ABQ4UAW0</accession>
<dbReference type="PANTHER" id="PTHR42996:SF1">
    <property type="entry name" value="PHOSPHATE-BINDING PROTEIN PSTS"/>
    <property type="match status" value="1"/>
</dbReference>
<evidence type="ECO:0000256" key="8">
    <source>
        <dbReference type="SAM" id="SignalP"/>
    </source>
</evidence>
<evidence type="ECO:0000256" key="4">
    <source>
        <dbReference type="ARBA" id="ARBA00021889"/>
    </source>
</evidence>
<feature type="chain" id="PRO_5046693152" description="Phosphate-binding protein PstS" evidence="8">
    <location>
        <begin position="33"/>
        <end position="356"/>
    </location>
</feature>
<proteinExistence type="inferred from homology"/>
<feature type="signal peptide" evidence="8">
    <location>
        <begin position="1"/>
        <end position="32"/>
    </location>
</feature>
<dbReference type="SUPFAM" id="SSF53850">
    <property type="entry name" value="Periplasmic binding protein-like II"/>
    <property type="match status" value="1"/>
</dbReference>
<dbReference type="Proteomes" id="UP001055039">
    <property type="component" value="Unassembled WGS sequence"/>
</dbReference>
<dbReference type="NCBIfam" id="TIGR00975">
    <property type="entry name" value="3a0107s03"/>
    <property type="match status" value="1"/>
</dbReference>
<dbReference type="EMBL" id="BPRC01000004">
    <property type="protein sequence ID" value="GJE64438.1"/>
    <property type="molecule type" value="Genomic_DNA"/>
</dbReference>
<dbReference type="PIRSF" id="PIRSF002756">
    <property type="entry name" value="PstS"/>
    <property type="match status" value="1"/>
</dbReference>
<evidence type="ECO:0000313" key="11">
    <source>
        <dbReference type="Proteomes" id="UP001055039"/>
    </source>
</evidence>
<keyword evidence="8" id="KW-0732">Signal</keyword>
<evidence type="ECO:0000256" key="1">
    <source>
        <dbReference type="ARBA" id="ARBA00002841"/>
    </source>
</evidence>
<dbReference type="InterPro" id="IPR024370">
    <property type="entry name" value="PBP_domain"/>
</dbReference>
<comment type="function">
    <text evidence="1 7">Part of the ABC transporter complex PstSACB involved in phosphate import.</text>
</comment>
<dbReference type="Pfam" id="PF12849">
    <property type="entry name" value="PBP_like_2"/>
    <property type="match status" value="1"/>
</dbReference>
<comment type="subunit">
    <text evidence="3 7">The complex is composed of two ATP-binding proteins (PstB), two transmembrane proteins (PstC and PstA) and a solute-binding protein (PstS).</text>
</comment>
<evidence type="ECO:0000256" key="6">
    <source>
        <dbReference type="ARBA" id="ARBA00022592"/>
    </source>
</evidence>
<evidence type="ECO:0000256" key="7">
    <source>
        <dbReference type="PIRNR" id="PIRNR002756"/>
    </source>
</evidence>
<dbReference type="CDD" id="cd13565">
    <property type="entry name" value="PBP2_PstS"/>
    <property type="match status" value="1"/>
</dbReference>
<evidence type="ECO:0000256" key="2">
    <source>
        <dbReference type="ARBA" id="ARBA00008725"/>
    </source>
</evidence>
<evidence type="ECO:0000259" key="9">
    <source>
        <dbReference type="Pfam" id="PF12849"/>
    </source>
</evidence>
<evidence type="ECO:0000256" key="3">
    <source>
        <dbReference type="ARBA" id="ARBA00011529"/>
    </source>
</evidence>
<evidence type="ECO:0000256" key="5">
    <source>
        <dbReference type="ARBA" id="ARBA00022448"/>
    </source>
</evidence>
<protein>
    <recommendedName>
        <fullName evidence="4 7">Phosphate-binding protein PstS</fullName>
    </recommendedName>
</protein>
<keyword evidence="6 7" id="KW-0592">Phosphate transport</keyword>
<feature type="domain" description="PBP" evidence="9">
    <location>
        <begin position="30"/>
        <end position="309"/>
    </location>
</feature>
<sequence>MRPTLTEMLVKPFAYALAVGLAAAQLATSALAADITGAGATFPFPVYSKWAEAYRKDTGTGLNYQSIGSGGGIKQIQAKTVDFGATDAPLKPAQLEKDGLIQFPTVMGGVVPVVNIAGLEPGKLKLTGEIIAEIYAGKILKWSDPKITKLNEGLKLPEANITPVYRSDASGTTNIFTTYLSAVSEPWKKEFGAATTVSWPVGQGGKGNEGVTATVKQVPNSIGYVESAYAKQNKLAYALIENKAGKFPQPDDKAFQAAAASADWKSTPGFGIALTNQAGADAWPITAATFILVYKEPADAAKAADVLKFFDWAYKNGDKLASELDYVPLPDNVVGLIHEEWKAVKGKDGKPVFAGN</sequence>
<gene>
    <name evidence="10" type="primary">pstS</name>
    <name evidence="10" type="ORF">LNAOJCKE_1642</name>
</gene>
<reference evidence="10" key="2">
    <citation type="submission" date="2021-08" db="EMBL/GenBank/DDBJ databases">
        <authorList>
            <person name="Tani A."/>
            <person name="Ola A."/>
            <person name="Ogura Y."/>
            <person name="Katsura K."/>
            <person name="Hayashi T."/>
        </authorList>
    </citation>
    <scope>NUCLEOTIDE SEQUENCE</scope>
    <source>
        <strain evidence="10">NBRC 15686</strain>
    </source>
</reference>